<dbReference type="EMBL" id="UINC01001841">
    <property type="protein sequence ID" value="SUZ89789.1"/>
    <property type="molecule type" value="Genomic_DNA"/>
</dbReference>
<dbReference type="InterPro" id="IPR000120">
    <property type="entry name" value="Amidase"/>
</dbReference>
<evidence type="ECO:0000259" key="1">
    <source>
        <dbReference type="Pfam" id="PF01425"/>
    </source>
</evidence>
<accession>A0A381RFW6</accession>
<gene>
    <name evidence="2" type="ORF">METZ01_LOCUS42643</name>
</gene>
<dbReference type="PANTHER" id="PTHR11895">
    <property type="entry name" value="TRANSAMIDASE"/>
    <property type="match status" value="1"/>
</dbReference>
<evidence type="ECO:0000313" key="2">
    <source>
        <dbReference type="EMBL" id="SUZ89789.1"/>
    </source>
</evidence>
<dbReference type="InterPro" id="IPR023631">
    <property type="entry name" value="Amidase_dom"/>
</dbReference>
<dbReference type="InterPro" id="IPR020556">
    <property type="entry name" value="Amidase_CS"/>
</dbReference>
<proteinExistence type="predicted"/>
<name>A0A381RFW6_9ZZZZ</name>
<dbReference type="InterPro" id="IPR036928">
    <property type="entry name" value="AS_sf"/>
</dbReference>
<dbReference type="Gene3D" id="3.90.1300.10">
    <property type="entry name" value="Amidase signature (AS) domain"/>
    <property type="match status" value="1"/>
</dbReference>
<dbReference type="SUPFAM" id="SSF75304">
    <property type="entry name" value="Amidase signature (AS) enzymes"/>
    <property type="match status" value="1"/>
</dbReference>
<sequence>MDLAGFPATEQKALLDAGRASCRELLASCRYRAELTEPVVNAIPTTDWETAEALAGRLDDDPELSAGAPLRGLVTAHKDLADTAGVRTTYGSPVYAEHIPEEDSPLVAHLRGTGLVSIGKTNTPEFGKGSHTFNPVHGLTRNPWDPARSAGGSSGGAAVALACGSVSVADGSDLGGSLRNPASFNGVVGFRPTSGAIIHDVVRDPRIRQPMSGPMGRTVADVALLLGAMTDQVVAPDPASERPRVAFSPDLGDLPLDPEVRALTRKAADALADAGWDIVEACPDLTGADRCFEDLRGLSMALSFAHLVDDDRVKETARYEIGLGLAMGVNRIAEAVEAEQHLRASWGRFFAVGSFDMLLSATSQVPPFPVGIEWVEEIDGVHFDQYTHWMRSCSRITVPGGPAVSVPAGFTADGLPVGVQLAAPRDHDHALIAFAAAAEEVFGPCPAPDLGALAVLDPATLPPGPLG</sequence>
<dbReference type="Pfam" id="PF01425">
    <property type="entry name" value="Amidase"/>
    <property type="match status" value="1"/>
</dbReference>
<protein>
    <recommendedName>
        <fullName evidence="1">Amidase domain-containing protein</fullName>
    </recommendedName>
</protein>
<dbReference type="GO" id="GO:0003824">
    <property type="term" value="F:catalytic activity"/>
    <property type="evidence" value="ECO:0007669"/>
    <property type="project" value="InterPro"/>
</dbReference>
<reference evidence="2" key="1">
    <citation type="submission" date="2018-05" db="EMBL/GenBank/DDBJ databases">
        <authorList>
            <person name="Lanie J.A."/>
            <person name="Ng W.-L."/>
            <person name="Kazmierczak K.M."/>
            <person name="Andrzejewski T.M."/>
            <person name="Davidsen T.M."/>
            <person name="Wayne K.J."/>
            <person name="Tettelin H."/>
            <person name="Glass J.I."/>
            <person name="Rusch D."/>
            <person name="Podicherti R."/>
            <person name="Tsui H.-C.T."/>
            <person name="Winkler M.E."/>
        </authorList>
    </citation>
    <scope>NUCLEOTIDE SEQUENCE</scope>
</reference>
<dbReference type="AlphaFoldDB" id="A0A381RFW6"/>
<organism evidence="2">
    <name type="scientific">marine metagenome</name>
    <dbReference type="NCBI Taxonomy" id="408172"/>
    <lineage>
        <taxon>unclassified sequences</taxon>
        <taxon>metagenomes</taxon>
        <taxon>ecological metagenomes</taxon>
    </lineage>
</organism>
<dbReference type="PROSITE" id="PS00571">
    <property type="entry name" value="AMIDASES"/>
    <property type="match status" value="1"/>
</dbReference>
<dbReference type="PANTHER" id="PTHR11895:SF76">
    <property type="entry name" value="INDOLEACETAMIDE HYDROLASE"/>
    <property type="match status" value="1"/>
</dbReference>
<feature type="domain" description="Amidase" evidence="1">
    <location>
        <begin position="24"/>
        <end position="431"/>
    </location>
</feature>